<reference evidence="2 3" key="1">
    <citation type="submission" date="2016-10" db="EMBL/GenBank/DDBJ databases">
        <authorList>
            <person name="de Groot N.N."/>
        </authorList>
    </citation>
    <scope>NUCLEOTIDE SEQUENCE [LARGE SCALE GENOMIC DNA]</scope>
    <source>
        <strain evidence="2 3">SP2</strain>
    </source>
</reference>
<evidence type="ECO:0000313" key="3">
    <source>
        <dbReference type="Proteomes" id="UP000182829"/>
    </source>
</evidence>
<dbReference type="SUPFAM" id="SSF46785">
    <property type="entry name" value="Winged helix' DNA-binding domain"/>
    <property type="match status" value="1"/>
</dbReference>
<evidence type="ECO:0000313" key="2">
    <source>
        <dbReference type="EMBL" id="SFJ31275.1"/>
    </source>
</evidence>
<dbReference type="Pfam" id="PF12802">
    <property type="entry name" value="MarR_2"/>
    <property type="match status" value="1"/>
</dbReference>
<dbReference type="GO" id="GO:0003700">
    <property type="term" value="F:DNA-binding transcription factor activity"/>
    <property type="evidence" value="ECO:0007669"/>
    <property type="project" value="InterPro"/>
</dbReference>
<name>A0A1I3QC52_9EURY</name>
<proteinExistence type="predicted"/>
<dbReference type="InterPro" id="IPR036388">
    <property type="entry name" value="WH-like_DNA-bd_sf"/>
</dbReference>
<protein>
    <submittedName>
        <fullName evidence="2">MarR family protein</fullName>
    </submittedName>
</protein>
<sequence>MVKRDEAWHTALYLLNTEGSITSTEIARNTSVSVHTANDVLRYMERQGYVQRETQLHETFHVNEEHYIFE</sequence>
<gene>
    <name evidence="2" type="ORF">SAMN05443661_12167</name>
</gene>
<accession>A0A1I3QC52</accession>
<dbReference type="Proteomes" id="UP000182829">
    <property type="component" value="Unassembled WGS sequence"/>
</dbReference>
<dbReference type="Gene3D" id="1.10.10.10">
    <property type="entry name" value="Winged helix-like DNA-binding domain superfamily/Winged helix DNA-binding domain"/>
    <property type="match status" value="1"/>
</dbReference>
<dbReference type="InterPro" id="IPR036390">
    <property type="entry name" value="WH_DNA-bd_sf"/>
</dbReference>
<dbReference type="GeneID" id="95969475"/>
<dbReference type="RefSeq" id="WP_015233866.1">
    <property type="nucleotide sequence ID" value="NZ_FORO01000021.1"/>
</dbReference>
<dbReference type="InterPro" id="IPR000835">
    <property type="entry name" value="HTH_MarR-typ"/>
</dbReference>
<dbReference type="EMBL" id="FORO01000021">
    <property type="protein sequence ID" value="SFJ31275.1"/>
    <property type="molecule type" value="Genomic_DNA"/>
</dbReference>
<feature type="domain" description="HTH marR-type" evidence="1">
    <location>
        <begin position="7"/>
        <end position="54"/>
    </location>
</feature>
<evidence type="ECO:0000259" key="1">
    <source>
        <dbReference type="Pfam" id="PF12802"/>
    </source>
</evidence>
<dbReference type="AlphaFoldDB" id="A0A1I3QC52"/>
<organism evidence="2 3">
    <name type="scientific">Natronobacterium gregoryi</name>
    <dbReference type="NCBI Taxonomy" id="44930"/>
    <lineage>
        <taxon>Archaea</taxon>
        <taxon>Methanobacteriati</taxon>
        <taxon>Methanobacteriota</taxon>
        <taxon>Stenosarchaea group</taxon>
        <taxon>Halobacteria</taxon>
        <taxon>Halobacteriales</taxon>
        <taxon>Natrialbaceae</taxon>
        <taxon>Natronobacterium</taxon>
    </lineage>
</organism>